<evidence type="ECO:0000313" key="2">
    <source>
        <dbReference type="Proteomes" id="UP000663088"/>
    </source>
</evidence>
<gene>
    <name evidence="1" type="ORF">EM20IM_09080</name>
</gene>
<keyword evidence="2" id="KW-1185">Reference proteome</keyword>
<reference evidence="1 2" key="1">
    <citation type="submission" date="2020-12" db="EMBL/GenBank/DDBJ databases">
        <authorList>
            <person name="Awala S.I."/>
            <person name="Gwak J.-H."/>
            <person name="Kim S.-J."/>
            <person name="Rhee S.-K."/>
        </authorList>
    </citation>
    <scope>NUCLEOTIDE SEQUENCE [LARGE SCALE GENOMIC DNA]</scope>
    <source>
        <strain evidence="1 2">IT5</strain>
    </source>
</reference>
<organism evidence="1 2">
    <name type="scientific">Candidatus Methylacidiphilum infernorum</name>
    <dbReference type="NCBI Taxonomy" id="511746"/>
    <lineage>
        <taxon>Bacteria</taxon>
        <taxon>Pseudomonadati</taxon>
        <taxon>Verrucomicrobiota</taxon>
        <taxon>Methylacidiphilae</taxon>
        <taxon>Methylacidiphilales</taxon>
        <taxon>Methylacidiphilaceae</taxon>
        <taxon>Methylacidiphilum (ex Ratnadevi et al. 2023)</taxon>
    </lineage>
</organism>
<protein>
    <submittedName>
        <fullName evidence="1">Uncharacterized protein</fullName>
    </submittedName>
</protein>
<sequence length="81" mass="9107">MPGKKTPVPRSAACIGHPSVIFNPTLFFQYGDRSLLVESWRDISTGRGIACLCPVIILELRRRVIDENGPYLFSSEEREKA</sequence>
<dbReference type="Proteomes" id="UP000663088">
    <property type="component" value="Chromosome"/>
</dbReference>
<name>A0ABX7PVJ6_9BACT</name>
<evidence type="ECO:0000313" key="1">
    <source>
        <dbReference type="EMBL" id="QSR86619.1"/>
    </source>
</evidence>
<dbReference type="EMBL" id="CP065956">
    <property type="protein sequence ID" value="QSR86619.1"/>
    <property type="molecule type" value="Genomic_DNA"/>
</dbReference>
<dbReference type="RefSeq" id="WP_206846470.1">
    <property type="nucleotide sequence ID" value="NZ_CP065956.1"/>
</dbReference>
<accession>A0ABX7PVJ6</accession>
<proteinExistence type="predicted"/>